<dbReference type="Proteomes" id="UP000185841">
    <property type="component" value="Unassembled WGS sequence"/>
</dbReference>
<sequence>MDNRQRYLLLLEQYSITQAKSAELIAAVTQRPCSARTVRSWLNDPEKPSARECPDWAVAALQKAIDFMEQAIARRRALQESTIAQDAR</sequence>
<protein>
    <recommendedName>
        <fullName evidence="3">Helix-turn-helix domain-containing protein</fullName>
    </recommendedName>
</protein>
<gene>
    <name evidence="1" type="ORF">SAMN05878282_11260</name>
</gene>
<dbReference type="AlphaFoldDB" id="A0A1N6XAN1"/>
<accession>A0A1N6XAN1</accession>
<reference evidence="1 2" key="1">
    <citation type="submission" date="2017-01" db="EMBL/GenBank/DDBJ databases">
        <authorList>
            <person name="Mah S.A."/>
            <person name="Swanson W.J."/>
            <person name="Moy G.W."/>
            <person name="Vacquier V.D."/>
        </authorList>
    </citation>
    <scope>NUCLEOTIDE SEQUENCE [LARGE SCALE GENOMIC DNA]</scope>
    <source>
        <strain evidence="1 2">RU36E</strain>
    </source>
</reference>
<organism evidence="1 2">
    <name type="scientific">Aquipseudomonas alcaligenes</name>
    <name type="common">Pseudomonas alcaligenes</name>
    <dbReference type="NCBI Taxonomy" id="43263"/>
    <lineage>
        <taxon>Bacteria</taxon>
        <taxon>Pseudomonadati</taxon>
        <taxon>Pseudomonadota</taxon>
        <taxon>Gammaproteobacteria</taxon>
        <taxon>Pseudomonadales</taxon>
        <taxon>Pseudomonadaceae</taxon>
        <taxon>Aquipseudomonas</taxon>
    </lineage>
</organism>
<proteinExistence type="predicted"/>
<name>A0A1N6XAN1_AQUAC</name>
<dbReference type="EMBL" id="FTMP01000012">
    <property type="protein sequence ID" value="SIQ99408.1"/>
    <property type="molecule type" value="Genomic_DNA"/>
</dbReference>
<evidence type="ECO:0000313" key="2">
    <source>
        <dbReference type="Proteomes" id="UP000185841"/>
    </source>
</evidence>
<evidence type="ECO:0008006" key="3">
    <source>
        <dbReference type="Google" id="ProtNLM"/>
    </source>
</evidence>
<evidence type="ECO:0000313" key="1">
    <source>
        <dbReference type="EMBL" id="SIQ99408.1"/>
    </source>
</evidence>